<dbReference type="GO" id="GO:0030422">
    <property type="term" value="P:siRNA processing"/>
    <property type="evidence" value="ECO:0007669"/>
    <property type="project" value="TreeGrafter"/>
</dbReference>
<comment type="caution">
    <text evidence="18">The sequence shown here is derived from an EMBL/GenBank/DDBJ whole genome shotgun (WGS) entry which is preliminary data.</text>
</comment>
<evidence type="ECO:0008006" key="20">
    <source>
        <dbReference type="Google" id="ProtNLM"/>
    </source>
</evidence>
<dbReference type="SUPFAM" id="SSF69065">
    <property type="entry name" value="RNase III domain-like"/>
    <property type="match status" value="2"/>
</dbReference>
<keyword evidence="3" id="KW-0677">Repeat</keyword>
<dbReference type="InterPro" id="IPR006935">
    <property type="entry name" value="Helicase/UvrB_N"/>
</dbReference>
<dbReference type="InterPro" id="IPR005034">
    <property type="entry name" value="Dicer_dimerisation"/>
</dbReference>
<dbReference type="Proteomes" id="UP000318582">
    <property type="component" value="Unassembled WGS sequence"/>
</dbReference>
<feature type="coiled-coil region" evidence="12">
    <location>
        <begin position="1329"/>
        <end position="1356"/>
    </location>
</feature>
<keyword evidence="11" id="KW-0694">RNA-binding</keyword>
<dbReference type="Pfam" id="PF00636">
    <property type="entry name" value="Ribonuclease_3"/>
    <property type="match status" value="2"/>
</dbReference>
<dbReference type="InterPro" id="IPR001650">
    <property type="entry name" value="Helicase_C-like"/>
</dbReference>
<keyword evidence="10" id="KW-0464">Manganese</keyword>
<dbReference type="PROSITE" id="PS51327">
    <property type="entry name" value="DICER_DSRBF"/>
    <property type="match status" value="1"/>
</dbReference>
<evidence type="ECO:0000256" key="10">
    <source>
        <dbReference type="ARBA" id="ARBA00023211"/>
    </source>
</evidence>
<feature type="domain" description="RNase III" evidence="14">
    <location>
        <begin position="1203"/>
        <end position="1382"/>
    </location>
</feature>
<keyword evidence="7" id="KW-0067">ATP-binding</keyword>
<dbReference type="PROSITE" id="PS00517">
    <property type="entry name" value="RNASE_3_1"/>
    <property type="match status" value="1"/>
</dbReference>
<evidence type="ECO:0000256" key="6">
    <source>
        <dbReference type="ARBA" id="ARBA00022806"/>
    </source>
</evidence>
<evidence type="ECO:0000256" key="7">
    <source>
        <dbReference type="ARBA" id="ARBA00022840"/>
    </source>
</evidence>
<dbReference type="Gene3D" id="1.10.1520.10">
    <property type="entry name" value="Ribonuclease III domain"/>
    <property type="match status" value="2"/>
</dbReference>
<feature type="domain" description="Helicase C-terminal" evidence="16">
    <location>
        <begin position="381"/>
        <end position="544"/>
    </location>
</feature>
<dbReference type="InterPro" id="IPR000999">
    <property type="entry name" value="RNase_III_dom"/>
</dbReference>
<dbReference type="GO" id="GO:0005634">
    <property type="term" value="C:nucleus"/>
    <property type="evidence" value="ECO:0007669"/>
    <property type="project" value="TreeGrafter"/>
</dbReference>
<evidence type="ECO:0000313" key="18">
    <source>
        <dbReference type="EMBL" id="TPX55092.1"/>
    </source>
</evidence>
<dbReference type="SUPFAM" id="SSF52540">
    <property type="entry name" value="P-loop containing nucleoside triphosphate hydrolases"/>
    <property type="match status" value="1"/>
</dbReference>
<evidence type="ECO:0000256" key="1">
    <source>
        <dbReference type="ARBA" id="ARBA00001936"/>
    </source>
</evidence>
<keyword evidence="19" id="KW-1185">Reference proteome</keyword>
<dbReference type="Gene3D" id="3.30.160.380">
    <property type="entry name" value="Dicer dimerisation domain"/>
    <property type="match status" value="1"/>
</dbReference>
<feature type="region of interest" description="Disordered" evidence="13">
    <location>
        <begin position="14"/>
        <end position="34"/>
    </location>
</feature>
<dbReference type="SMART" id="SM00487">
    <property type="entry name" value="DEXDc"/>
    <property type="match status" value="1"/>
</dbReference>
<dbReference type="GO" id="GO:0003677">
    <property type="term" value="F:DNA binding"/>
    <property type="evidence" value="ECO:0007669"/>
    <property type="project" value="InterPro"/>
</dbReference>
<dbReference type="GO" id="GO:0004525">
    <property type="term" value="F:ribonuclease III activity"/>
    <property type="evidence" value="ECO:0007669"/>
    <property type="project" value="InterPro"/>
</dbReference>
<accession>A0A507DUY2</accession>
<comment type="similarity">
    <text evidence="11">Belongs to the helicase family. Dicer subfamily.</text>
</comment>
<evidence type="ECO:0000256" key="3">
    <source>
        <dbReference type="ARBA" id="ARBA00022737"/>
    </source>
</evidence>
<protein>
    <recommendedName>
        <fullName evidence="20">Dicer-like protein 1</fullName>
    </recommendedName>
</protein>
<keyword evidence="5" id="KW-0378">Hydrolase</keyword>
<feature type="domain" description="Dicer dsRNA-binding fold" evidence="17">
    <location>
        <begin position="585"/>
        <end position="682"/>
    </location>
</feature>
<dbReference type="GO" id="GO:0004386">
    <property type="term" value="F:helicase activity"/>
    <property type="evidence" value="ECO:0007669"/>
    <property type="project" value="UniProtKB-KW"/>
</dbReference>
<dbReference type="PANTHER" id="PTHR14950">
    <property type="entry name" value="DICER-RELATED"/>
    <property type="match status" value="1"/>
</dbReference>
<keyword evidence="9" id="KW-0943">RNA-mediated gene silencing</keyword>
<evidence type="ECO:0000256" key="2">
    <source>
        <dbReference type="ARBA" id="ARBA00022723"/>
    </source>
</evidence>
<feature type="domain" description="Helicase ATP-binding" evidence="15">
    <location>
        <begin position="63"/>
        <end position="242"/>
    </location>
</feature>
<dbReference type="Pfam" id="PF03368">
    <property type="entry name" value="Dicer_dimer"/>
    <property type="match status" value="1"/>
</dbReference>
<feature type="domain" description="RNase III" evidence="14">
    <location>
        <begin position="1013"/>
        <end position="1158"/>
    </location>
</feature>
<dbReference type="PANTHER" id="PTHR14950:SF37">
    <property type="entry name" value="ENDORIBONUCLEASE DICER"/>
    <property type="match status" value="1"/>
</dbReference>
<keyword evidence="2" id="KW-0479">Metal-binding</keyword>
<dbReference type="EMBL" id="QEAQ01000128">
    <property type="protein sequence ID" value="TPX55092.1"/>
    <property type="molecule type" value="Genomic_DNA"/>
</dbReference>
<dbReference type="PROSITE" id="PS51194">
    <property type="entry name" value="HELICASE_CTER"/>
    <property type="match status" value="1"/>
</dbReference>
<dbReference type="SMART" id="SM00490">
    <property type="entry name" value="HELICc"/>
    <property type="match status" value="1"/>
</dbReference>
<evidence type="ECO:0000259" key="15">
    <source>
        <dbReference type="PROSITE" id="PS51192"/>
    </source>
</evidence>
<sequence length="1517" mass="172750">MAYEDHLTSDFPIITNGLKPSDASSRAARRRPTVRQLKAGSKFEAWDETKGPIEQTRNYQNDILERAKTQNIIAVMDTGTGKTLPAAMLIKYMLAKEEEARKTGAKKRVALFLVPTVPLVWQQKDYLKHQLQDDVAPICGKLLNDKMVDWQKIVKDYGAVCATPQVIVEAMNHAYITMDQICLIIFDEAHHAIGEDPYAILMREHYWKTSKSMRPRIMGLTASPVASDDKAMVAIDNLETILDCTAITIILTAEDRLRFAARAKPEKKFYPMAPNDEQEPKILKVLEENVNKITAIDLKKARLDGTLMWNQLGSWACARSILAAMDRLQDKADRAILDGWAHEEESPAELDRQRALLRMKLAECRPQEEPLESEISTKVRTLCDILEGYREDASFSGIVFVQRRDTAERLRDVLANYAKTKSFLRVAALMGNRAGSPEGMETTMRMTEQNTILRDFRQGHLNLLVATKVAEEGLDIPECKLVIRFDMGKENMVLLNFIQCRGRARAQDARFIVMIEEDNWEEQHHLQKLREQEKQVRTEMSKHKGRIRTAVSLGQLSNADDEVLKLAPHTYVVDSTGARISLTSAVALLNHFCTILEVDEYTQARPEYACLIVGSLGVDERYAASVTLPSVLPVDMRYRTGKPMKSKQLAYRSAALEAVKMLHERHYLDNHLRPTFERTYCHMTSGDLEDEERRRLQTDLLSLRSKKKGATWPITLPENLLKCWRPTESDIIEAHLNIIDFAPAGQNFATSVLGLISVSQLPTSPLEFSLWPQLIEAKVRVQSSSQKLSLSLKQYQLARSYNHLVLSPMLQAKLFPNDNDYSLLVVPLKIAPGTVVDLEKTHASTLIDWENAEYCQSFEPSQHRQRIIYTDEVSQHILVDAAHWDRKYFAIERLDDKNPFDPVPFTDTNFKCAADWYKRKKAIRQDQPVIKARLVTRKFNMVASHSIAEVESVDAKRDGDVFLIPQYCQPYPIKQNVLKAAVMLPSILYYIEVTCRAAELRQKLELPVTMPKLIEALAAPSAVMQNNYQRLETLGDAFLKAALTLHLYALYPDRHEGVMTMMSHKLQSNYELYQRGKAWGLPGYIISCKLARSEWRPMIANPGWEKEIIIDDDGNTEFENPTDKPKAPSAVTLTHRLSTKQIADTVEAILGACLDDSGVQGAAQALHNMFSVYFRVDWAEYAIALEDLPKPQGEMRADKKVFVAKVEELTGYKFKNPWLLAEALTHPSSPDLSVQSYQRLEYLGDAILGMLAVRHFFYKYPNLPPGRLTDLKDAAVNNAFLACISANLGLHYYIDRFSAAMDQDIADYCTELYEEAQRHEASASAREELLERSKQYIEAKRERNQLQRQLEAEMQYWINLETPKALSDVFEAILGAVFVDNNFDHDSVWNFLRRNWLPWVDKYVQPHVVGRHPYRELALYLKKELKCDAWRMPAKHNPDGHLYVANLIIHKEIVMACSGTSRKSARRLLAETVLERLEEEPTFLQGGCDCAPEDVKDDFDETGILEKDIATMCSVGC</sequence>
<evidence type="ECO:0000256" key="13">
    <source>
        <dbReference type="SAM" id="MobiDB-lite"/>
    </source>
</evidence>
<reference evidence="18 19" key="1">
    <citation type="journal article" date="2019" name="Sci. Rep.">
        <title>Comparative genomics of chytrid fungi reveal insights into the obligate biotrophic and pathogenic lifestyle of Synchytrium endobioticum.</title>
        <authorList>
            <person name="van de Vossenberg B.T.L.H."/>
            <person name="Warris S."/>
            <person name="Nguyen H.D.T."/>
            <person name="van Gent-Pelzer M.P.E."/>
            <person name="Joly D.L."/>
            <person name="van de Geest H.C."/>
            <person name="Bonants P.J.M."/>
            <person name="Smith D.S."/>
            <person name="Levesque C.A."/>
            <person name="van der Lee T.A.J."/>
        </authorList>
    </citation>
    <scope>NUCLEOTIDE SEQUENCE [LARGE SCALE GENOMIC DNA]</scope>
    <source>
        <strain evidence="18 19">CBS 809.83</strain>
    </source>
</reference>
<dbReference type="Pfam" id="PF00271">
    <property type="entry name" value="Helicase_C"/>
    <property type="match status" value="1"/>
</dbReference>
<evidence type="ECO:0000256" key="12">
    <source>
        <dbReference type="SAM" id="Coils"/>
    </source>
</evidence>
<evidence type="ECO:0000256" key="5">
    <source>
        <dbReference type="ARBA" id="ARBA00022801"/>
    </source>
</evidence>
<keyword evidence="6" id="KW-0347">Helicase</keyword>
<dbReference type="InterPro" id="IPR036389">
    <property type="entry name" value="RNase_III_sf"/>
</dbReference>
<dbReference type="GO" id="GO:0005524">
    <property type="term" value="F:ATP binding"/>
    <property type="evidence" value="ECO:0007669"/>
    <property type="project" value="UniProtKB-KW"/>
</dbReference>
<organism evidence="18 19">
    <name type="scientific">Powellomyces hirtus</name>
    <dbReference type="NCBI Taxonomy" id="109895"/>
    <lineage>
        <taxon>Eukaryota</taxon>
        <taxon>Fungi</taxon>
        <taxon>Fungi incertae sedis</taxon>
        <taxon>Chytridiomycota</taxon>
        <taxon>Chytridiomycota incertae sedis</taxon>
        <taxon>Chytridiomycetes</taxon>
        <taxon>Spizellomycetales</taxon>
        <taxon>Powellomycetaceae</taxon>
        <taxon>Powellomyces</taxon>
    </lineage>
</organism>
<dbReference type="SMART" id="SM00535">
    <property type="entry name" value="RIBOc"/>
    <property type="match status" value="2"/>
</dbReference>
<evidence type="ECO:0000259" key="14">
    <source>
        <dbReference type="PROSITE" id="PS50142"/>
    </source>
</evidence>
<dbReference type="Gene3D" id="3.40.50.300">
    <property type="entry name" value="P-loop containing nucleotide triphosphate hydrolases"/>
    <property type="match status" value="2"/>
</dbReference>
<evidence type="ECO:0000259" key="17">
    <source>
        <dbReference type="PROSITE" id="PS51327"/>
    </source>
</evidence>
<proteinExistence type="inferred from homology"/>
<dbReference type="InterPro" id="IPR038248">
    <property type="entry name" value="Dicer_dimer_sf"/>
</dbReference>
<evidence type="ECO:0000256" key="9">
    <source>
        <dbReference type="ARBA" id="ARBA00023158"/>
    </source>
</evidence>
<keyword evidence="4" id="KW-0547">Nucleotide-binding</keyword>
<keyword evidence="12" id="KW-0175">Coiled coil</keyword>
<dbReference type="PROSITE" id="PS50142">
    <property type="entry name" value="RNASE_3_2"/>
    <property type="match status" value="2"/>
</dbReference>
<evidence type="ECO:0000259" key="16">
    <source>
        <dbReference type="PROSITE" id="PS51194"/>
    </source>
</evidence>
<name>A0A507DUY2_9FUNG</name>
<dbReference type="PROSITE" id="PS51192">
    <property type="entry name" value="HELICASE_ATP_BIND_1"/>
    <property type="match status" value="1"/>
</dbReference>
<evidence type="ECO:0000313" key="19">
    <source>
        <dbReference type="Proteomes" id="UP000318582"/>
    </source>
</evidence>
<evidence type="ECO:0000256" key="4">
    <source>
        <dbReference type="ARBA" id="ARBA00022741"/>
    </source>
</evidence>
<evidence type="ECO:0000256" key="11">
    <source>
        <dbReference type="PROSITE-ProRule" id="PRU00657"/>
    </source>
</evidence>
<dbReference type="GO" id="GO:0003723">
    <property type="term" value="F:RNA binding"/>
    <property type="evidence" value="ECO:0007669"/>
    <property type="project" value="UniProtKB-UniRule"/>
</dbReference>
<dbReference type="InterPro" id="IPR027417">
    <property type="entry name" value="P-loop_NTPase"/>
</dbReference>
<gene>
    <name evidence="18" type="ORF">PhCBS80983_g05612</name>
</gene>
<dbReference type="GO" id="GO:0005737">
    <property type="term" value="C:cytoplasm"/>
    <property type="evidence" value="ECO:0007669"/>
    <property type="project" value="TreeGrafter"/>
</dbReference>
<dbReference type="InterPro" id="IPR014001">
    <property type="entry name" value="Helicase_ATP-bd"/>
</dbReference>
<dbReference type="CDD" id="cd18034">
    <property type="entry name" value="DEXHc_dicer"/>
    <property type="match status" value="1"/>
</dbReference>
<dbReference type="Pfam" id="PF04851">
    <property type="entry name" value="ResIII"/>
    <property type="match status" value="1"/>
</dbReference>
<keyword evidence="8" id="KW-0460">Magnesium</keyword>
<dbReference type="STRING" id="109895.A0A507DUY2"/>
<comment type="cofactor">
    <cofactor evidence="1">
        <name>Mn(2+)</name>
        <dbReference type="ChEBI" id="CHEBI:29035"/>
    </cofactor>
</comment>
<evidence type="ECO:0000256" key="8">
    <source>
        <dbReference type="ARBA" id="ARBA00022842"/>
    </source>
</evidence>
<dbReference type="CDD" id="cd00593">
    <property type="entry name" value="RIBOc"/>
    <property type="match status" value="2"/>
</dbReference>
<dbReference type="GO" id="GO:0046872">
    <property type="term" value="F:metal ion binding"/>
    <property type="evidence" value="ECO:0007669"/>
    <property type="project" value="UniProtKB-KW"/>
</dbReference>